<evidence type="ECO:0000313" key="2">
    <source>
        <dbReference type="Proteomes" id="UP000306954"/>
    </source>
</evidence>
<protein>
    <submittedName>
        <fullName evidence="1">Uncharacterized protein</fullName>
    </submittedName>
</protein>
<sequence>MLSCGGVEATQAVMKGPGVVMPWSRRIAALVGDERGRLDGWAVRRAKEEGLEELIDDKNSENSEEIENNGKD</sequence>
<organism evidence="1 2">
    <name type="scientific">Wallemia ichthyophaga</name>
    <dbReference type="NCBI Taxonomy" id="245174"/>
    <lineage>
        <taxon>Eukaryota</taxon>
        <taxon>Fungi</taxon>
        <taxon>Dikarya</taxon>
        <taxon>Basidiomycota</taxon>
        <taxon>Wallemiomycotina</taxon>
        <taxon>Wallemiomycetes</taxon>
        <taxon>Wallemiales</taxon>
        <taxon>Wallemiaceae</taxon>
        <taxon>Wallemia</taxon>
    </lineage>
</organism>
<dbReference type="AlphaFoldDB" id="A0A4T0H0G0"/>
<accession>A0A4T0H0G0</accession>
<dbReference type="EMBL" id="SPOF01000152">
    <property type="protein sequence ID" value="TIB07015.1"/>
    <property type="molecule type" value="Genomic_DNA"/>
</dbReference>
<gene>
    <name evidence="1" type="ORF">E3P90_04158</name>
</gene>
<comment type="caution">
    <text evidence="1">The sequence shown here is derived from an EMBL/GenBank/DDBJ whole genome shotgun (WGS) entry which is preliminary data.</text>
</comment>
<reference evidence="1 2" key="1">
    <citation type="submission" date="2019-03" db="EMBL/GenBank/DDBJ databases">
        <title>Sequencing 23 genomes of Wallemia ichthyophaga.</title>
        <authorList>
            <person name="Gostincar C."/>
        </authorList>
    </citation>
    <scope>NUCLEOTIDE SEQUENCE [LARGE SCALE GENOMIC DNA]</scope>
    <source>
        <strain evidence="1 2">EXF-8621</strain>
    </source>
</reference>
<proteinExistence type="predicted"/>
<evidence type="ECO:0000313" key="1">
    <source>
        <dbReference type="EMBL" id="TIB07015.1"/>
    </source>
</evidence>
<name>A0A4T0H0G0_WALIC</name>
<dbReference type="Proteomes" id="UP000306954">
    <property type="component" value="Unassembled WGS sequence"/>
</dbReference>